<comment type="caution">
    <text evidence="3">The sequence shown here is derived from an EMBL/GenBank/DDBJ whole genome shotgun (WGS) entry which is preliminary data.</text>
</comment>
<dbReference type="CDD" id="cd00198">
    <property type="entry name" value="vWFA"/>
    <property type="match status" value="1"/>
</dbReference>
<name>A0A4R6RD80_9HYPH</name>
<keyword evidence="1" id="KW-0472">Membrane</keyword>
<dbReference type="InterPro" id="IPR036465">
    <property type="entry name" value="vWFA_dom_sf"/>
</dbReference>
<dbReference type="Gene3D" id="3.40.50.410">
    <property type="entry name" value="von Willebrand factor, type A domain"/>
    <property type="match status" value="1"/>
</dbReference>
<feature type="transmembrane region" description="Helical" evidence="1">
    <location>
        <begin position="277"/>
        <end position="294"/>
    </location>
</feature>
<reference evidence="3 4" key="1">
    <citation type="submission" date="2019-03" db="EMBL/GenBank/DDBJ databases">
        <title>Genomic Encyclopedia of Type Strains, Phase IV (KMG-IV): sequencing the most valuable type-strain genomes for metagenomic binning, comparative biology and taxonomic classification.</title>
        <authorList>
            <person name="Goeker M."/>
        </authorList>
    </citation>
    <scope>NUCLEOTIDE SEQUENCE [LARGE SCALE GENOMIC DNA]</scope>
    <source>
        <strain evidence="3 4">DSM 102969</strain>
    </source>
</reference>
<keyword evidence="1" id="KW-0812">Transmembrane</keyword>
<feature type="domain" description="VWFA" evidence="2">
    <location>
        <begin position="92"/>
        <end position="258"/>
    </location>
</feature>
<accession>A0A4R6RD80</accession>
<dbReference type="Proteomes" id="UP000294547">
    <property type="component" value="Unassembled WGS sequence"/>
</dbReference>
<sequence length="297" mass="29424">MTEAFVLLRPWWLLVPPALALLALWSRRRGAPAGGWERVMPPTTLAAMRRLGHLGAGDPRAGVAALLAAGLVGIALAGPAVPRSDAPLLVESGAILIALDLSPSVAEGPALADAKAAAASVLAAGGGRPVGLLLYAGEAYEVAAPTADPAVLQSDVAVLGPGTMPGEGSRPAAGLALAREMLAGERDADVVLVTDGGGVDGAALAEAGRLTAAGVRLFVLTLDGAAGEGAAGDVSALTPLATAVAPARAADPVLARLGAGGGLDRDPALTALRFRDLGPFVAGLAAFPLLLLFARRR</sequence>
<gene>
    <name evidence="3" type="ORF">EDD54_2805</name>
</gene>
<protein>
    <submittedName>
        <fullName evidence="3">Ca-activated chloride channel family protein</fullName>
    </submittedName>
</protein>
<dbReference type="InterPro" id="IPR002035">
    <property type="entry name" value="VWF_A"/>
</dbReference>
<dbReference type="SUPFAM" id="SSF53300">
    <property type="entry name" value="vWA-like"/>
    <property type="match status" value="1"/>
</dbReference>
<dbReference type="Pfam" id="PF13519">
    <property type="entry name" value="VWA_2"/>
    <property type="match status" value="1"/>
</dbReference>
<evidence type="ECO:0000259" key="2">
    <source>
        <dbReference type="SMART" id="SM00327"/>
    </source>
</evidence>
<keyword evidence="4" id="KW-1185">Reference proteome</keyword>
<evidence type="ECO:0000313" key="3">
    <source>
        <dbReference type="EMBL" id="TDP84201.1"/>
    </source>
</evidence>
<evidence type="ECO:0000313" key="4">
    <source>
        <dbReference type="Proteomes" id="UP000294547"/>
    </source>
</evidence>
<proteinExistence type="predicted"/>
<dbReference type="SMART" id="SM00327">
    <property type="entry name" value="VWA"/>
    <property type="match status" value="1"/>
</dbReference>
<dbReference type="RefSeq" id="WP_126540162.1">
    <property type="nucleotide sequence ID" value="NZ_BSPM01000002.1"/>
</dbReference>
<dbReference type="AlphaFoldDB" id="A0A4R6RD80"/>
<keyword evidence="1" id="KW-1133">Transmembrane helix</keyword>
<dbReference type="OrthoDB" id="8456929at2"/>
<organism evidence="3 4">
    <name type="scientific">Oharaeibacter diazotrophicus</name>
    <dbReference type="NCBI Taxonomy" id="1920512"/>
    <lineage>
        <taxon>Bacteria</taxon>
        <taxon>Pseudomonadati</taxon>
        <taxon>Pseudomonadota</taxon>
        <taxon>Alphaproteobacteria</taxon>
        <taxon>Hyphomicrobiales</taxon>
        <taxon>Pleomorphomonadaceae</taxon>
        <taxon>Oharaeibacter</taxon>
    </lineage>
</organism>
<dbReference type="EMBL" id="SNXY01000008">
    <property type="protein sequence ID" value="TDP84201.1"/>
    <property type="molecule type" value="Genomic_DNA"/>
</dbReference>
<evidence type="ECO:0000256" key="1">
    <source>
        <dbReference type="SAM" id="Phobius"/>
    </source>
</evidence>